<keyword evidence="1" id="KW-0175">Coiled coil</keyword>
<name>A0A8S1PXX8_PARPR</name>
<dbReference type="AlphaFoldDB" id="A0A8S1PXX8"/>
<reference evidence="3" key="1">
    <citation type="submission" date="2021-01" db="EMBL/GenBank/DDBJ databases">
        <authorList>
            <consortium name="Genoscope - CEA"/>
            <person name="William W."/>
        </authorList>
    </citation>
    <scope>NUCLEOTIDE SEQUENCE</scope>
</reference>
<evidence type="ECO:0000256" key="2">
    <source>
        <dbReference type="SAM" id="MobiDB-lite"/>
    </source>
</evidence>
<sequence>MRKKPFKDNGIYLEKHAKALLDYQQTSDEEDANTQSKYRIKAIKYKNNLLESQEVIKALKIENQESKKIISELLLDIEEMKEKEKQLESELKEQKQLTQSAIEQLEQELQESVEDRLLQEQKQFQEKLTIQSNEAIEKLKKHFDEQLQIIAQTPKATAPPSKKKKKKQTSSSTSNLRPQSQNTGRSPASVSKKKKK</sequence>
<feature type="compositionally biased region" description="Polar residues" evidence="2">
    <location>
        <begin position="175"/>
        <end position="189"/>
    </location>
</feature>
<feature type="coiled-coil region" evidence="1">
    <location>
        <begin position="63"/>
        <end position="122"/>
    </location>
</feature>
<protein>
    <submittedName>
        <fullName evidence="3">Uncharacterized protein</fullName>
    </submittedName>
</protein>
<gene>
    <name evidence="3" type="ORF">PPRIM_AZ9-3.1.T1350095</name>
</gene>
<evidence type="ECO:0000313" key="4">
    <source>
        <dbReference type="Proteomes" id="UP000688137"/>
    </source>
</evidence>
<comment type="caution">
    <text evidence="3">The sequence shown here is derived from an EMBL/GenBank/DDBJ whole genome shotgun (WGS) entry which is preliminary data.</text>
</comment>
<feature type="compositionally biased region" description="Low complexity" evidence="2">
    <location>
        <begin position="151"/>
        <end position="160"/>
    </location>
</feature>
<dbReference type="EMBL" id="CAJJDM010000138">
    <property type="protein sequence ID" value="CAD8107941.1"/>
    <property type="molecule type" value="Genomic_DNA"/>
</dbReference>
<keyword evidence="4" id="KW-1185">Reference proteome</keyword>
<feature type="region of interest" description="Disordered" evidence="2">
    <location>
        <begin position="150"/>
        <end position="196"/>
    </location>
</feature>
<evidence type="ECO:0000256" key="1">
    <source>
        <dbReference type="SAM" id="Coils"/>
    </source>
</evidence>
<proteinExistence type="predicted"/>
<accession>A0A8S1PXX8</accession>
<organism evidence="3 4">
    <name type="scientific">Paramecium primaurelia</name>
    <dbReference type="NCBI Taxonomy" id="5886"/>
    <lineage>
        <taxon>Eukaryota</taxon>
        <taxon>Sar</taxon>
        <taxon>Alveolata</taxon>
        <taxon>Ciliophora</taxon>
        <taxon>Intramacronucleata</taxon>
        <taxon>Oligohymenophorea</taxon>
        <taxon>Peniculida</taxon>
        <taxon>Parameciidae</taxon>
        <taxon>Paramecium</taxon>
    </lineage>
</organism>
<evidence type="ECO:0000313" key="3">
    <source>
        <dbReference type="EMBL" id="CAD8107941.1"/>
    </source>
</evidence>
<dbReference type="Proteomes" id="UP000688137">
    <property type="component" value="Unassembled WGS sequence"/>
</dbReference>